<dbReference type="AlphaFoldDB" id="A0A0A8ZL06"/>
<accession>A0A0A8ZL06</accession>
<reference evidence="1" key="1">
    <citation type="submission" date="2014-09" db="EMBL/GenBank/DDBJ databases">
        <authorList>
            <person name="Magalhaes I.L.F."/>
            <person name="Oliveira U."/>
            <person name="Santos F.R."/>
            <person name="Vidigal T.H.D.A."/>
            <person name="Brescovit A.D."/>
            <person name="Santos A.J."/>
        </authorList>
    </citation>
    <scope>NUCLEOTIDE SEQUENCE</scope>
    <source>
        <tissue evidence="1">Shoot tissue taken approximately 20 cm above the soil surface</tissue>
    </source>
</reference>
<proteinExistence type="predicted"/>
<name>A0A0A8ZL06_ARUDO</name>
<organism evidence="1">
    <name type="scientific">Arundo donax</name>
    <name type="common">Giant reed</name>
    <name type="synonym">Donax arundinaceus</name>
    <dbReference type="NCBI Taxonomy" id="35708"/>
    <lineage>
        <taxon>Eukaryota</taxon>
        <taxon>Viridiplantae</taxon>
        <taxon>Streptophyta</taxon>
        <taxon>Embryophyta</taxon>
        <taxon>Tracheophyta</taxon>
        <taxon>Spermatophyta</taxon>
        <taxon>Magnoliopsida</taxon>
        <taxon>Liliopsida</taxon>
        <taxon>Poales</taxon>
        <taxon>Poaceae</taxon>
        <taxon>PACMAD clade</taxon>
        <taxon>Arundinoideae</taxon>
        <taxon>Arundineae</taxon>
        <taxon>Arundo</taxon>
    </lineage>
</organism>
<dbReference type="EMBL" id="GBRH01257826">
    <property type="protein sequence ID" value="JAD40069.1"/>
    <property type="molecule type" value="Transcribed_RNA"/>
</dbReference>
<reference evidence="1" key="2">
    <citation type="journal article" date="2015" name="Data Brief">
        <title>Shoot transcriptome of the giant reed, Arundo donax.</title>
        <authorList>
            <person name="Barrero R.A."/>
            <person name="Guerrero F.D."/>
            <person name="Moolhuijzen P."/>
            <person name="Goolsby J.A."/>
            <person name="Tidwell J."/>
            <person name="Bellgard S.E."/>
            <person name="Bellgard M.I."/>
        </authorList>
    </citation>
    <scope>NUCLEOTIDE SEQUENCE</scope>
    <source>
        <tissue evidence="1">Shoot tissue taken approximately 20 cm above the soil surface</tissue>
    </source>
</reference>
<protein>
    <submittedName>
        <fullName evidence="1">Uncharacterized protein</fullName>
    </submittedName>
</protein>
<sequence length="36" mass="4294">MWLYLSFFLTGTLRRSWRCLPKLVSSSCITLHVQHL</sequence>
<evidence type="ECO:0000313" key="1">
    <source>
        <dbReference type="EMBL" id="JAD40069.1"/>
    </source>
</evidence>